<dbReference type="Proteomes" id="UP000789390">
    <property type="component" value="Unassembled WGS sequence"/>
</dbReference>
<comment type="caution">
    <text evidence="1">The sequence shown here is derived from an EMBL/GenBank/DDBJ whole genome shotgun (WGS) entry which is preliminary data.</text>
</comment>
<sequence length="202" mass="20484">MTVLTFGVASTIAVTGNVAPFAAPALAGTLTGIVTISAAPGTGGISATVAGSAGAGAVVGAISAAAENGSAVIGALLGSASSAAVTCGSAGLAGIVNTGLALDPLGWLVLGAEQDVATHHIGATFDCWKPVLRDESTEPSSGKLLKDILEDQRVKRIVVHESRNNWNLPQLRLINIWDEQFDIDYLVLLPSNRLVAHAVRVI</sequence>
<name>A0A8J2RJ18_9CRUS</name>
<accession>A0A8J2RJ18</accession>
<dbReference type="OrthoDB" id="3553439at2759"/>
<organism evidence="1 2">
    <name type="scientific">Daphnia galeata</name>
    <dbReference type="NCBI Taxonomy" id="27404"/>
    <lineage>
        <taxon>Eukaryota</taxon>
        <taxon>Metazoa</taxon>
        <taxon>Ecdysozoa</taxon>
        <taxon>Arthropoda</taxon>
        <taxon>Crustacea</taxon>
        <taxon>Branchiopoda</taxon>
        <taxon>Diplostraca</taxon>
        <taxon>Cladocera</taxon>
        <taxon>Anomopoda</taxon>
        <taxon>Daphniidae</taxon>
        <taxon>Daphnia</taxon>
    </lineage>
</organism>
<dbReference type="EMBL" id="CAKKLH010000112">
    <property type="protein sequence ID" value="CAH0103462.1"/>
    <property type="molecule type" value="Genomic_DNA"/>
</dbReference>
<reference evidence="1" key="1">
    <citation type="submission" date="2021-11" db="EMBL/GenBank/DDBJ databases">
        <authorList>
            <person name="Schell T."/>
        </authorList>
    </citation>
    <scope>NUCLEOTIDE SEQUENCE</scope>
    <source>
        <strain evidence="1">M5</strain>
    </source>
</reference>
<dbReference type="AlphaFoldDB" id="A0A8J2RJ18"/>
<evidence type="ECO:0000313" key="1">
    <source>
        <dbReference type="EMBL" id="CAH0103462.1"/>
    </source>
</evidence>
<protein>
    <submittedName>
        <fullName evidence="1">Uncharacterized protein</fullName>
    </submittedName>
</protein>
<keyword evidence="2" id="KW-1185">Reference proteome</keyword>
<gene>
    <name evidence="1" type="ORF">DGAL_LOCUS6036</name>
</gene>
<evidence type="ECO:0000313" key="2">
    <source>
        <dbReference type="Proteomes" id="UP000789390"/>
    </source>
</evidence>
<proteinExistence type="predicted"/>